<dbReference type="SUPFAM" id="SSF52540">
    <property type="entry name" value="P-loop containing nucleoside triphosphate hydrolases"/>
    <property type="match status" value="2"/>
</dbReference>
<name>A0ABP0VBL3_9BRYO</name>
<dbReference type="CDD" id="cd18032">
    <property type="entry name" value="DEXHc_RE_I_III_res"/>
    <property type="match status" value="1"/>
</dbReference>
<dbReference type="Gene3D" id="3.40.50.300">
    <property type="entry name" value="P-loop containing nucleotide triphosphate hydrolases"/>
    <property type="match status" value="2"/>
</dbReference>
<dbReference type="InterPro" id="IPR050742">
    <property type="entry name" value="Helicase_Restrict-Modif_Enz"/>
</dbReference>
<dbReference type="InterPro" id="IPR006935">
    <property type="entry name" value="Helicase/UvrB_N"/>
</dbReference>
<proteinExistence type="predicted"/>
<protein>
    <recommendedName>
        <fullName evidence="2">Helicase ATP-binding domain-containing protein</fullName>
    </recommendedName>
</protein>
<evidence type="ECO:0000313" key="3">
    <source>
        <dbReference type="EMBL" id="CAK9251828.1"/>
    </source>
</evidence>
<reference evidence="3" key="1">
    <citation type="submission" date="2024-02" db="EMBL/GenBank/DDBJ databases">
        <authorList>
            <consortium name="ELIXIR-Norway"/>
            <consortium name="Elixir Norway"/>
        </authorList>
    </citation>
    <scope>NUCLEOTIDE SEQUENCE</scope>
</reference>
<evidence type="ECO:0000313" key="4">
    <source>
        <dbReference type="Proteomes" id="UP001497444"/>
    </source>
</evidence>
<dbReference type="PANTHER" id="PTHR47396:SF1">
    <property type="entry name" value="ATP-DEPENDENT HELICASE IRC3-RELATED"/>
    <property type="match status" value="1"/>
</dbReference>
<dbReference type="Pfam" id="PF04851">
    <property type="entry name" value="ResIII"/>
    <property type="match status" value="1"/>
</dbReference>
<evidence type="ECO:0000256" key="1">
    <source>
        <dbReference type="SAM" id="MobiDB-lite"/>
    </source>
</evidence>
<dbReference type="Pfam" id="PF04313">
    <property type="entry name" value="HSDR_N"/>
    <property type="match status" value="1"/>
</dbReference>
<keyword evidence="4" id="KW-1185">Reference proteome</keyword>
<dbReference type="InterPro" id="IPR013670">
    <property type="entry name" value="EcoEI_R_C_dom"/>
</dbReference>
<feature type="domain" description="Helicase ATP-binding" evidence="2">
    <location>
        <begin position="180"/>
        <end position="342"/>
    </location>
</feature>
<dbReference type="Proteomes" id="UP001497444">
    <property type="component" value="Unassembled WGS sequence"/>
</dbReference>
<dbReference type="PROSITE" id="PS51192">
    <property type="entry name" value="HELICASE_ATP_BIND_1"/>
    <property type="match status" value="1"/>
</dbReference>
<dbReference type="InterPro" id="IPR027417">
    <property type="entry name" value="P-loop_NTPase"/>
</dbReference>
<dbReference type="EMBL" id="CAXAQS010000494">
    <property type="protein sequence ID" value="CAK9251828.1"/>
    <property type="molecule type" value="Genomic_DNA"/>
</dbReference>
<evidence type="ECO:0000259" key="2">
    <source>
        <dbReference type="PROSITE" id="PS51192"/>
    </source>
</evidence>
<dbReference type="InterPro" id="IPR007409">
    <property type="entry name" value="Restrct_endonuc_type1_HsdR_N"/>
</dbReference>
<dbReference type="Pfam" id="PF08463">
    <property type="entry name" value="EcoEI_R_C"/>
    <property type="match status" value="1"/>
</dbReference>
<comment type="caution">
    <text evidence="3">The sequence shown here is derived from an EMBL/GenBank/DDBJ whole genome shotgun (WGS) entry which is preliminary data.</text>
</comment>
<dbReference type="NCBIfam" id="NF046051">
    <property type="entry name" value="restrict_EcoAI"/>
    <property type="match status" value="1"/>
</dbReference>
<accession>A0ABP0VBL3</accession>
<dbReference type="PANTHER" id="PTHR47396">
    <property type="entry name" value="TYPE I RESTRICTION ENZYME ECOKI R PROTEIN"/>
    <property type="match status" value="1"/>
</dbReference>
<dbReference type="Gene3D" id="3.90.1570.30">
    <property type="match status" value="1"/>
</dbReference>
<gene>
    <name evidence="3" type="ORF">CSSPJE1EN1_LOCUS27206</name>
</gene>
<dbReference type="SMART" id="SM00487">
    <property type="entry name" value="DEXDc"/>
    <property type="match status" value="1"/>
</dbReference>
<dbReference type="CDD" id="cd18799">
    <property type="entry name" value="SF2_C_EcoAI-like"/>
    <property type="match status" value="1"/>
</dbReference>
<feature type="region of interest" description="Disordered" evidence="1">
    <location>
        <begin position="573"/>
        <end position="592"/>
    </location>
</feature>
<dbReference type="InterPro" id="IPR014001">
    <property type="entry name" value="Helicase_ATP-bd"/>
</dbReference>
<sequence length="798" mass="91512">MEDKKSLTETEIRTRYITPAITGSGWDLPQVREEFYYFTKGRIVVQGKKATRKEAKKVDYLLYCKPNLPLAVVEAKDNKHNEGDGMQQAVEYAENLDVPFVFTSNGDSFVMHDRTGLLSQVEQTIPLDQFPEPNHLYSVYKQWRGIEEPSEPLVASEYYTDGSGKEPRYYQRIAINRTIEAIAKGQKRVLLVMATGTGKTYTAAQIIWRYWKANKDKQKRILFLADRNILIDQTRVNDFKHFGSAMTKITNRSIDKSYEIYLSLYQAVTGTEEASNIYKQFSPDFFDLIVIDECHRGSAKADSSWREILEYFSSAIQVGLTATPKETKKVSNIDYFGDPIYTYSLKQGIDDGFLAPYKVVRIATDVDTFGWRPDEGMVDDKGEAIEDREYTSKDIDRKLVLPERDQKVAEYITRFLEKTDPYAKSIVFCVDIDHANRMRKALVNLNKERMQENYKYIMQITGDDDEGKRELDNFIDPESRYPVIATTSKLMTTGVDAQTCKVIVLDSNIESMTEFKQIIGRGTRVREDYGKMYFTILDFRNVTKLFSDPDFDGDPVKVLEAKSDEEFDEALNEIDKAEPTDNNNETETEPTQKEIDENGIELPQGLSVVTKKITVSGVPVKIIGERVQFIDSNGKLITESLTDFTKRNILGEYATLHDFLSAWNKAERRSAIIDEIVDRGVPLEDLREQVGYDVDLFDLVLHIAYDKKPIKRRDRAEAVKRSNYLNKYQGKAREVVEALLDKYADTGINSVEDIEVLKVDPFRQYGAPLEIVNWFGGADKYREAVSELDKEIYEGVEV</sequence>
<organism evidence="3 4">
    <name type="scientific">Sphagnum jensenii</name>
    <dbReference type="NCBI Taxonomy" id="128206"/>
    <lineage>
        <taxon>Eukaryota</taxon>
        <taxon>Viridiplantae</taxon>
        <taxon>Streptophyta</taxon>
        <taxon>Embryophyta</taxon>
        <taxon>Bryophyta</taxon>
        <taxon>Sphagnophytina</taxon>
        <taxon>Sphagnopsida</taxon>
        <taxon>Sphagnales</taxon>
        <taxon>Sphagnaceae</taxon>
        <taxon>Sphagnum</taxon>
    </lineage>
</organism>